<name>A0A3N9TL92_9VIBR</name>
<feature type="site" description="Lowers pKa of active site Cys" evidence="3">
    <location>
        <position position="253"/>
    </location>
</feature>
<dbReference type="Pfam" id="PF13410">
    <property type="entry name" value="GST_C_2"/>
    <property type="match status" value="1"/>
</dbReference>
<evidence type="ECO:0000256" key="2">
    <source>
        <dbReference type="PIRSR" id="PIRSR015753-2"/>
    </source>
</evidence>
<sequence length="316" mass="35790">MLVNGVWTEDWQPVQDKDEKGRFVRQTSSFRNWITADGSAGPTGVGGFKAEKDRYHLYVAFICPWASRTLMARALKGLTDYITVTVVNPKLSDQGWQFGGYPGADEDTLNGFAYMHQLYSHADSNFTGRATVPVLWDKKQGVVVSNESADIVKMLNNAFDHLTGSTLNLRPEELLSDIDAWNEDIYNNFNNGVYKAGFATTQFAYEEAYQNVFRTMDKLENQLSDGRQYLFGNALTETDVRTFVTLVRFDVAYYGLFKCNRNLVAQMPHLSKYMQRIFEIEGIKETVNIDHIKQGYYSIKSLNPTGIVPVGPETTL</sequence>
<evidence type="ECO:0000256" key="3">
    <source>
        <dbReference type="PIRSR" id="PIRSR015753-3"/>
    </source>
</evidence>
<feature type="domain" description="GST C-terminal" evidence="4">
    <location>
        <begin position="171"/>
        <end position="299"/>
    </location>
</feature>
<protein>
    <submittedName>
        <fullName evidence="5">Glutathione S-transferase family protein</fullName>
    </submittedName>
</protein>
<dbReference type="InterPro" id="IPR016639">
    <property type="entry name" value="GST_Omega/GSH"/>
</dbReference>
<dbReference type="CDD" id="cd03190">
    <property type="entry name" value="GST_C_Omega_like"/>
    <property type="match status" value="1"/>
</dbReference>
<dbReference type="InterPro" id="IPR004045">
    <property type="entry name" value="Glutathione_S-Trfase_N"/>
</dbReference>
<evidence type="ECO:0000313" key="5">
    <source>
        <dbReference type="EMBL" id="RQW64754.1"/>
    </source>
</evidence>
<proteinExistence type="predicted"/>
<dbReference type="InterPro" id="IPR036282">
    <property type="entry name" value="Glutathione-S-Trfase_C_sf"/>
</dbReference>
<dbReference type="AlphaFoldDB" id="A0A3N9TL92"/>
<feature type="site" description="Lowers pKa of active site Cys" evidence="3">
    <location>
        <position position="296"/>
    </location>
</feature>
<gene>
    <name evidence="5" type="ORF">EES38_01520</name>
</gene>
<dbReference type="GO" id="GO:0005737">
    <property type="term" value="C:cytoplasm"/>
    <property type="evidence" value="ECO:0007669"/>
    <property type="project" value="TreeGrafter"/>
</dbReference>
<reference evidence="5 6" key="1">
    <citation type="submission" date="2018-11" db="EMBL/GenBank/DDBJ databases">
        <title>Vibrio LJC006 sp. nov., isolated from seawater during the bloom of the enteromorpha.</title>
        <authorList>
            <person name="Liang J."/>
        </authorList>
    </citation>
    <scope>NUCLEOTIDE SEQUENCE [LARGE SCALE GENOMIC DNA]</scope>
    <source>
        <strain evidence="5 6">LJC006</strain>
    </source>
</reference>
<dbReference type="GO" id="GO:0004364">
    <property type="term" value="F:glutathione transferase activity"/>
    <property type="evidence" value="ECO:0007669"/>
    <property type="project" value="InterPro"/>
</dbReference>
<dbReference type="SFLD" id="SFLDG01206">
    <property type="entry name" value="Xi.1"/>
    <property type="match status" value="1"/>
</dbReference>
<dbReference type="RefSeq" id="WP_124935405.1">
    <property type="nucleotide sequence ID" value="NZ_RJVQ01000001.1"/>
</dbReference>
<dbReference type="Pfam" id="PF13409">
    <property type="entry name" value="GST_N_2"/>
    <property type="match status" value="1"/>
</dbReference>
<keyword evidence="5" id="KW-0808">Transferase</keyword>
<feature type="active site" description="Nucleophile" evidence="1">
    <location>
        <position position="63"/>
    </location>
</feature>
<evidence type="ECO:0000256" key="1">
    <source>
        <dbReference type="PIRSR" id="PIRSR015753-1"/>
    </source>
</evidence>
<evidence type="ECO:0000259" key="4">
    <source>
        <dbReference type="PROSITE" id="PS50405"/>
    </source>
</evidence>
<accession>A0A3N9TL92</accession>
<dbReference type="PANTHER" id="PTHR32419">
    <property type="entry name" value="GLUTATHIONYL-HYDROQUINONE REDUCTASE"/>
    <property type="match status" value="1"/>
</dbReference>
<keyword evidence="6" id="KW-1185">Reference proteome</keyword>
<dbReference type="PIRSF" id="PIRSF015753">
    <property type="entry name" value="GST"/>
    <property type="match status" value="1"/>
</dbReference>
<feature type="active site" description="Proton donor/acceptor" evidence="1">
    <location>
        <position position="194"/>
    </location>
</feature>
<feature type="binding site" evidence="2">
    <location>
        <position position="96"/>
    </location>
    <ligand>
        <name>glutathione</name>
        <dbReference type="ChEBI" id="CHEBI:57925"/>
    </ligand>
</feature>
<dbReference type="SFLD" id="SFLDS00019">
    <property type="entry name" value="Glutathione_Transferase_(cytos"/>
    <property type="match status" value="1"/>
</dbReference>
<dbReference type="InterPro" id="IPR036249">
    <property type="entry name" value="Thioredoxin-like_sf"/>
</dbReference>
<dbReference type="Gene3D" id="1.20.1050.10">
    <property type="match status" value="1"/>
</dbReference>
<evidence type="ECO:0000313" key="6">
    <source>
        <dbReference type="Proteomes" id="UP000281112"/>
    </source>
</evidence>
<dbReference type="PANTHER" id="PTHR32419:SF6">
    <property type="entry name" value="GLUTATHIONE S-TRANSFERASE OMEGA-LIKE 1-RELATED"/>
    <property type="match status" value="1"/>
</dbReference>
<dbReference type="Proteomes" id="UP000281112">
    <property type="component" value="Unassembled WGS sequence"/>
</dbReference>
<comment type="caution">
    <text evidence="5">The sequence shown here is derived from an EMBL/GenBank/DDBJ whole genome shotgun (WGS) entry which is preliminary data.</text>
</comment>
<dbReference type="SFLD" id="SFLDG01148">
    <property type="entry name" value="Xi_(cytGST)"/>
    <property type="match status" value="1"/>
</dbReference>
<dbReference type="PROSITE" id="PS50405">
    <property type="entry name" value="GST_CTER"/>
    <property type="match status" value="1"/>
</dbReference>
<dbReference type="SUPFAM" id="SSF47616">
    <property type="entry name" value="GST C-terminal domain-like"/>
    <property type="match status" value="1"/>
</dbReference>
<dbReference type="InterPro" id="IPR047047">
    <property type="entry name" value="GST_Omega-like_C"/>
</dbReference>
<organism evidence="5 6">
    <name type="scientific">Vibrio viridaestus</name>
    <dbReference type="NCBI Taxonomy" id="2487322"/>
    <lineage>
        <taxon>Bacteria</taxon>
        <taxon>Pseudomonadati</taxon>
        <taxon>Pseudomonadota</taxon>
        <taxon>Gammaproteobacteria</taxon>
        <taxon>Vibrionales</taxon>
        <taxon>Vibrionaceae</taxon>
        <taxon>Vibrio</taxon>
    </lineage>
</organism>
<dbReference type="SUPFAM" id="SSF52833">
    <property type="entry name" value="Thioredoxin-like"/>
    <property type="match status" value="1"/>
</dbReference>
<dbReference type="InterPro" id="IPR040079">
    <property type="entry name" value="Glutathione_S-Trfase"/>
</dbReference>
<dbReference type="Gene3D" id="3.40.30.10">
    <property type="entry name" value="Glutaredoxin"/>
    <property type="match status" value="1"/>
</dbReference>
<dbReference type="EMBL" id="RJVQ01000001">
    <property type="protein sequence ID" value="RQW64754.1"/>
    <property type="molecule type" value="Genomic_DNA"/>
</dbReference>
<feature type="binding site" evidence="2">
    <location>
        <begin position="147"/>
        <end position="148"/>
    </location>
    <ligand>
        <name>glutathione</name>
        <dbReference type="ChEBI" id="CHEBI:57925"/>
    </ligand>
</feature>
<dbReference type="OrthoDB" id="9769158at2"/>
<feature type="binding site" evidence="2">
    <location>
        <begin position="129"/>
        <end position="132"/>
    </location>
    <ligand>
        <name>glutathione</name>
        <dbReference type="ChEBI" id="CHEBI:57925"/>
    </ligand>
</feature>
<dbReference type="InterPro" id="IPR010987">
    <property type="entry name" value="Glutathione-S-Trfase_C-like"/>
</dbReference>